<dbReference type="InterPro" id="IPR005368">
    <property type="entry name" value="UPF0175"/>
</dbReference>
<keyword evidence="2" id="KW-1185">Reference proteome</keyword>
<dbReference type="EMBL" id="JACHEK010000010">
    <property type="protein sequence ID" value="MBB6146634.1"/>
    <property type="molecule type" value="Genomic_DNA"/>
</dbReference>
<dbReference type="RefSeq" id="WP_050060337.1">
    <property type="nucleotide sequence ID" value="NZ_JACHEK010000010.1"/>
</dbReference>
<sequence length="90" mass="10090">MEITVQLPDDLAEHANPGREALEALVAEGYRNGALNRKQLRNMLGFVTGYEVDGFLKKHNIERGAYDVSEYERDQKLLDTLVPPPSNPHG</sequence>
<gene>
    <name evidence="1" type="ORF">HNQ77_004613</name>
</gene>
<dbReference type="Pfam" id="PF03683">
    <property type="entry name" value="UPF0175"/>
    <property type="match status" value="1"/>
</dbReference>
<dbReference type="Proteomes" id="UP000538666">
    <property type="component" value="Unassembled WGS sequence"/>
</dbReference>
<evidence type="ECO:0000313" key="2">
    <source>
        <dbReference type="Proteomes" id="UP000538666"/>
    </source>
</evidence>
<reference evidence="1 2" key="1">
    <citation type="submission" date="2020-08" db="EMBL/GenBank/DDBJ databases">
        <title>Genomic Encyclopedia of Type Strains, Phase IV (KMG-IV): sequencing the most valuable type-strain genomes for metagenomic binning, comparative biology and taxonomic classification.</title>
        <authorList>
            <person name="Goeker M."/>
        </authorList>
    </citation>
    <scope>NUCLEOTIDE SEQUENCE [LARGE SCALE GENOMIC DNA]</scope>
    <source>
        <strain evidence="1 2">DSM 103733</strain>
    </source>
</reference>
<comment type="caution">
    <text evidence="1">The sequence shown here is derived from an EMBL/GenBank/DDBJ whole genome shotgun (WGS) entry which is preliminary data.</text>
</comment>
<accession>A0A841K8M8</accession>
<dbReference type="AlphaFoldDB" id="A0A841K8M8"/>
<evidence type="ECO:0000313" key="1">
    <source>
        <dbReference type="EMBL" id="MBB6146634.1"/>
    </source>
</evidence>
<protein>
    <submittedName>
        <fullName evidence="1">Uncharacterized protein</fullName>
    </submittedName>
</protein>
<dbReference type="OrthoDB" id="123138at2"/>
<proteinExistence type="predicted"/>
<name>A0A841K8M8_9BACT</name>
<organism evidence="1 2">
    <name type="scientific">Silvibacterium bohemicum</name>
    <dbReference type="NCBI Taxonomy" id="1577686"/>
    <lineage>
        <taxon>Bacteria</taxon>
        <taxon>Pseudomonadati</taxon>
        <taxon>Acidobacteriota</taxon>
        <taxon>Terriglobia</taxon>
        <taxon>Terriglobales</taxon>
        <taxon>Acidobacteriaceae</taxon>
        <taxon>Silvibacterium</taxon>
    </lineage>
</organism>